<dbReference type="Proteomes" id="UP000009319">
    <property type="component" value="Unassembled WGS sequence"/>
</dbReference>
<dbReference type="InterPro" id="IPR043733">
    <property type="entry name" value="DUF5677"/>
</dbReference>
<evidence type="ECO:0000313" key="1">
    <source>
        <dbReference type="EMBL" id="CCM80224.1"/>
    </source>
</evidence>
<dbReference type="RefSeq" id="WP_007539841.1">
    <property type="nucleotide sequence ID" value="NZ_HF536778.1"/>
</dbReference>
<protein>
    <submittedName>
        <fullName evidence="1">Uncharacterized protein</fullName>
    </submittedName>
</protein>
<dbReference type="EMBL" id="CANI01000082">
    <property type="protein sequence ID" value="CCM80224.1"/>
    <property type="molecule type" value="Genomic_DNA"/>
</dbReference>
<comment type="caution">
    <text evidence="1">The sequence shown here is derived from an EMBL/GenBank/DDBJ whole genome shotgun (WGS) entry which is preliminary data.</text>
</comment>
<keyword evidence="2" id="KW-1185">Reference proteome</keyword>
<dbReference type="HOGENOM" id="CLU_1165108_0_0_5"/>
<organism evidence="1 2">
    <name type="scientific">Rhizobium mesoamericanum STM3625</name>
    <dbReference type="NCBI Taxonomy" id="1211777"/>
    <lineage>
        <taxon>Bacteria</taxon>
        <taxon>Pseudomonadati</taxon>
        <taxon>Pseudomonadota</taxon>
        <taxon>Alphaproteobacteria</taxon>
        <taxon>Hyphomicrobiales</taxon>
        <taxon>Rhizobiaceae</taxon>
        <taxon>Rhizobium/Agrobacterium group</taxon>
        <taxon>Rhizobium</taxon>
    </lineage>
</organism>
<name>K0Q6P6_9HYPH</name>
<proteinExistence type="predicted"/>
<accession>K0Q6P6</accession>
<reference evidence="1 2" key="1">
    <citation type="journal article" date="2013" name="Genome Announc.">
        <title>Draft Genome Sequence of Rhizobium mesoamericanum STM3625, a Nitrogen-Fixing Symbiont of Mimosa pudica Isolated in French Guiana (South America).</title>
        <authorList>
            <person name="Moulin L."/>
            <person name="Mornico D."/>
            <person name="Melkonian R."/>
            <person name="Klonowska A."/>
        </authorList>
    </citation>
    <scope>NUCLEOTIDE SEQUENCE [LARGE SCALE GENOMIC DNA]</scope>
    <source>
        <strain evidence="1 2">STM3625</strain>
    </source>
</reference>
<dbReference type="AlphaFoldDB" id="K0Q6P6"/>
<dbReference type="eggNOG" id="ENOG5032M78">
    <property type="taxonomic scope" value="Bacteria"/>
</dbReference>
<evidence type="ECO:0000313" key="2">
    <source>
        <dbReference type="Proteomes" id="UP000009319"/>
    </source>
</evidence>
<gene>
    <name evidence="1" type="ORF">BN77_p2190050</name>
</gene>
<dbReference type="Pfam" id="PF18928">
    <property type="entry name" value="DUF5677"/>
    <property type="match status" value="1"/>
</dbReference>
<sequence length="256" mass="29195">MPIRPTWRKWFADFAEATDYLQITKVSLEFSDNADVKSVVLALYARLLSELITGLLLADAKRDIAFRSTCRSVIECSLHLEMAESDPTYLKRLKEDDDASRRSRAIRFRAKNPNLAKESDKTLSDFIKKVPAKSKKLQLSEHDSVLPRLTHVYRELSADTLHVSLTSIDRHLMLDRNNVNRLRIEPKVDTEDMEDAASVMALALLNATRVLLSVVPEIKSAKGFHILQRRYVSLFRQGLRKLKKAATSSDEQAKDK</sequence>